<protein>
    <submittedName>
        <fullName evidence="2">Family with sequence similarity 120B</fullName>
    </submittedName>
</protein>
<feature type="non-terminal residue" evidence="2">
    <location>
        <position position="1"/>
    </location>
</feature>
<feature type="compositionally biased region" description="Polar residues" evidence="1">
    <location>
        <begin position="28"/>
        <end position="38"/>
    </location>
</feature>
<organism evidence="2">
    <name type="scientific">Nothobranchius pienaari</name>
    <dbReference type="NCBI Taxonomy" id="704102"/>
    <lineage>
        <taxon>Eukaryota</taxon>
        <taxon>Metazoa</taxon>
        <taxon>Chordata</taxon>
        <taxon>Craniata</taxon>
        <taxon>Vertebrata</taxon>
        <taxon>Euteleostomi</taxon>
        <taxon>Actinopterygii</taxon>
        <taxon>Neopterygii</taxon>
        <taxon>Teleostei</taxon>
        <taxon>Neoteleostei</taxon>
        <taxon>Acanthomorphata</taxon>
        <taxon>Ovalentaria</taxon>
        <taxon>Atherinomorphae</taxon>
        <taxon>Cyprinodontiformes</taxon>
        <taxon>Nothobranchiidae</taxon>
        <taxon>Nothobranchius</taxon>
    </lineage>
</organism>
<name>A0A1A8Q5E4_9TELE</name>
<feature type="region of interest" description="Disordered" evidence="1">
    <location>
        <begin position="23"/>
        <end position="55"/>
    </location>
</feature>
<sequence>YEPMSEAIQRSFKSLQRTIPAGSKMAASISSMNTSQPQGEELGIRRKDLRGWGKT</sequence>
<gene>
    <name evidence="2" type="primary">FAM120B</name>
</gene>
<dbReference type="EMBL" id="HAEG01011031">
    <property type="protein sequence ID" value="SBR88673.1"/>
    <property type="molecule type" value="Transcribed_RNA"/>
</dbReference>
<evidence type="ECO:0000256" key="1">
    <source>
        <dbReference type="SAM" id="MobiDB-lite"/>
    </source>
</evidence>
<feature type="compositionally biased region" description="Basic and acidic residues" evidence="1">
    <location>
        <begin position="42"/>
        <end position="55"/>
    </location>
</feature>
<accession>A0A1A8Q5E4</accession>
<dbReference type="AlphaFoldDB" id="A0A1A8Q5E4"/>
<proteinExistence type="predicted"/>
<evidence type="ECO:0000313" key="2">
    <source>
        <dbReference type="EMBL" id="SBR88673.1"/>
    </source>
</evidence>
<reference evidence="2" key="1">
    <citation type="submission" date="2016-05" db="EMBL/GenBank/DDBJ databases">
        <authorList>
            <person name="Lavstsen T."/>
            <person name="Jespersen J.S."/>
        </authorList>
    </citation>
    <scope>NUCLEOTIDE SEQUENCE</scope>
    <source>
        <tissue evidence="2">Brain</tissue>
    </source>
</reference>
<reference evidence="2" key="2">
    <citation type="submission" date="2016-06" db="EMBL/GenBank/DDBJ databases">
        <title>The genome of a short-lived fish provides insights into sex chromosome evolution and the genetic control of aging.</title>
        <authorList>
            <person name="Reichwald K."/>
            <person name="Felder M."/>
            <person name="Petzold A."/>
            <person name="Koch P."/>
            <person name="Groth M."/>
            <person name="Platzer M."/>
        </authorList>
    </citation>
    <scope>NUCLEOTIDE SEQUENCE</scope>
    <source>
        <tissue evidence="2">Brain</tissue>
    </source>
</reference>